<dbReference type="InParanoid" id="A0A401GQP3"/>
<dbReference type="GeneID" id="38781449"/>
<keyword evidence="3" id="KW-1185">Reference proteome</keyword>
<dbReference type="OrthoDB" id="1099063at2759"/>
<dbReference type="Proteomes" id="UP000287166">
    <property type="component" value="Unassembled WGS sequence"/>
</dbReference>
<feature type="region of interest" description="Disordered" evidence="1">
    <location>
        <begin position="88"/>
        <end position="135"/>
    </location>
</feature>
<feature type="compositionally biased region" description="Basic and acidic residues" evidence="1">
    <location>
        <begin position="89"/>
        <end position="100"/>
    </location>
</feature>
<evidence type="ECO:0000313" key="2">
    <source>
        <dbReference type="EMBL" id="GBE84532.1"/>
    </source>
</evidence>
<evidence type="ECO:0000256" key="1">
    <source>
        <dbReference type="SAM" id="MobiDB-lite"/>
    </source>
</evidence>
<sequence>MHALRSPRVHARPRAQRPHRFASVSHRGLIALPPSTAHRPPLPPHRSPHLLDPLLDSLLAPHQLLTPDVRTALLAQLLRPVRFAAAAPRVKEDAEQEQPKQPDSPSAHSASAHDQHPPPPEKEEPPPPPEPDAVSDAEWELRTGRAIDVLHRTLPDFFRTGLVTSPADEVGIYSPRIRLAYTPVVPLPAPFPRTLHIEGLPLYLASSVFVRHTLNALYTDLHVELRGVRVHGPPAPPAPDDPQSAPRKIREKSLIIGLCVTGAVRVSGAPGGWQVNSTYAFSPLSGLVQTHTVDSIEPAPHQAVFDALRALGFGFGPGAGAGPVARSGGGSRCGR</sequence>
<proteinExistence type="predicted"/>
<reference evidence="2 3" key="1">
    <citation type="journal article" date="2018" name="Sci. Rep.">
        <title>Genome sequence of the cauliflower mushroom Sparassis crispa (Hanabiratake) and its association with beneficial usage.</title>
        <authorList>
            <person name="Kiyama R."/>
            <person name="Furutani Y."/>
            <person name="Kawaguchi K."/>
            <person name="Nakanishi T."/>
        </authorList>
    </citation>
    <scope>NUCLEOTIDE SEQUENCE [LARGE SCALE GENOMIC DNA]</scope>
</reference>
<gene>
    <name evidence="2" type="ORF">SCP_0605110</name>
</gene>
<dbReference type="EMBL" id="BFAD01000006">
    <property type="protein sequence ID" value="GBE84532.1"/>
    <property type="molecule type" value="Genomic_DNA"/>
</dbReference>
<evidence type="ECO:0000313" key="3">
    <source>
        <dbReference type="Proteomes" id="UP000287166"/>
    </source>
</evidence>
<feature type="compositionally biased region" description="Basic residues" evidence="1">
    <location>
        <begin position="1"/>
        <end position="20"/>
    </location>
</feature>
<dbReference type="STRING" id="139825.A0A401GQP3"/>
<comment type="caution">
    <text evidence="2">The sequence shown here is derived from an EMBL/GenBank/DDBJ whole genome shotgun (WGS) entry which is preliminary data.</text>
</comment>
<accession>A0A401GQP3</accession>
<feature type="region of interest" description="Disordered" evidence="1">
    <location>
        <begin position="1"/>
        <end position="24"/>
    </location>
</feature>
<protein>
    <submittedName>
        <fullName evidence="2">Uncharacterized protein</fullName>
    </submittedName>
</protein>
<name>A0A401GQP3_9APHY</name>
<feature type="compositionally biased region" description="Basic and acidic residues" evidence="1">
    <location>
        <begin position="111"/>
        <end position="125"/>
    </location>
</feature>
<dbReference type="RefSeq" id="XP_027615445.1">
    <property type="nucleotide sequence ID" value="XM_027759644.1"/>
</dbReference>
<dbReference type="AlphaFoldDB" id="A0A401GQP3"/>
<organism evidence="2 3">
    <name type="scientific">Sparassis crispa</name>
    <dbReference type="NCBI Taxonomy" id="139825"/>
    <lineage>
        <taxon>Eukaryota</taxon>
        <taxon>Fungi</taxon>
        <taxon>Dikarya</taxon>
        <taxon>Basidiomycota</taxon>
        <taxon>Agaricomycotina</taxon>
        <taxon>Agaricomycetes</taxon>
        <taxon>Polyporales</taxon>
        <taxon>Sparassidaceae</taxon>
        <taxon>Sparassis</taxon>
    </lineage>
</organism>
<feature type="compositionally biased region" description="Low complexity" evidence="1">
    <location>
        <begin position="101"/>
        <end position="110"/>
    </location>
</feature>